<dbReference type="OrthoDB" id="4491390at2759"/>
<sequence length="317" mass="36023">MEVTNGILKQCARRGSNNPIIRNIYLAFHRMRLLQALSPLQSKSSIDITEDDFPIPPNPGEPVDRLLDLMTTISALLNANNTPNDCDRDVSYYQELLHDCILHKERLTAWYAREINSIGGRPSIYPPNESVHTSLPSAEHLFGASYRFPSLDNARITLLFWASLSILHGLIAQVRLRAYEGISNDAIADEDSVLTEFYADEISRSLPYCLQTSMKAWGVSVAIFGLSQICKVYMDFRRREKFTWSQHAFYIMGDLGFDFAFRLSEMLWHYWNLGEKTDSSVSPEASSASASTIVEEYESPTGFIEKQGPRQIRFTDD</sequence>
<evidence type="ECO:0000313" key="2">
    <source>
        <dbReference type="Proteomes" id="UP001149165"/>
    </source>
</evidence>
<accession>A0A9W9KKW7</accession>
<reference evidence="1" key="1">
    <citation type="submission" date="2022-11" db="EMBL/GenBank/DDBJ databases">
        <authorList>
            <person name="Petersen C."/>
        </authorList>
    </citation>
    <scope>NUCLEOTIDE SEQUENCE</scope>
    <source>
        <strain evidence="1">IBT 30069</strain>
    </source>
</reference>
<name>A0A9W9KKW7_9EURO</name>
<keyword evidence="2" id="KW-1185">Reference proteome</keyword>
<reference evidence="1" key="2">
    <citation type="journal article" date="2023" name="IMA Fungus">
        <title>Comparative genomic study of the Penicillium genus elucidates a diverse pangenome and 15 lateral gene transfer events.</title>
        <authorList>
            <person name="Petersen C."/>
            <person name="Sorensen T."/>
            <person name="Nielsen M.R."/>
            <person name="Sondergaard T.E."/>
            <person name="Sorensen J.L."/>
            <person name="Fitzpatrick D.A."/>
            <person name="Frisvad J.C."/>
            <person name="Nielsen K.L."/>
        </authorList>
    </citation>
    <scope>NUCLEOTIDE SEQUENCE</scope>
    <source>
        <strain evidence="1">IBT 30069</strain>
    </source>
</reference>
<gene>
    <name evidence="1" type="ORF">N7456_006101</name>
</gene>
<evidence type="ECO:0000313" key="1">
    <source>
        <dbReference type="EMBL" id="KAJ5109426.1"/>
    </source>
</evidence>
<dbReference type="EMBL" id="JAPQKH010000003">
    <property type="protein sequence ID" value="KAJ5109426.1"/>
    <property type="molecule type" value="Genomic_DNA"/>
</dbReference>
<comment type="caution">
    <text evidence="1">The sequence shown here is derived from an EMBL/GenBank/DDBJ whole genome shotgun (WGS) entry which is preliminary data.</text>
</comment>
<organism evidence="1 2">
    <name type="scientific">Penicillium angulare</name>
    <dbReference type="NCBI Taxonomy" id="116970"/>
    <lineage>
        <taxon>Eukaryota</taxon>
        <taxon>Fungi</taxon>
        <taxon>Dikarya</taxon>
        <taxon>Ascomycota</taxon>
        <taxon>Pezizomycotina</taxon>
        <taxon>Eurotiomycetes</taxon>
        <taxon>Eurotiomycetidae</taxon>
        <taxon>Eurotiales</taxon>
        <taxon>Aspergillaceae</taxon>
        <taxon>Penicillium</taxon>
    </lineage>
</organism>
<dbReference type="AlphaFoldDB" id="A0A9W9KKW7"/>
<proteinExistence type="predicted"/>
<dbReference type="Proteomes" id="UP001149165">
    <property type="component" value="Unassembled WGS sequence"/>
</dbReference>
<protein>
    <submittedName>
        <fullName evidence="1">Uncharacterized protein</fullName>
    </submittedName>
</protein>